<evidence type="ECO:0000313" key="1">
    <source>
        <dbReference type="EMBL" id="TXK02510.1"/>
    </source>
</evidence>
<accession>A0ABY3KTX7</accession>
<keyword evidence="2" id="KW-1185">Reference proteome</keyword>
<organism evidence="1 2">
    <name type="scientific">Flagellimonas aequoris</name>
    <dbReference type="NCBI Taxonomy" id="2306997"/>
    <lineage>
        <taxon>Bacteria</taxon>
        <taxon>Pseudomonadati</taxon>
        <taxon>Bacteroidota</taxon>
        <taxon>Flavobacteriia</taxon>
        <taxon>Flavobacteriales</taxon>
        <taxon>Flavobacteriaceae</taxon>
        <taxon>Flagellimonas</taxon>
    </lineage>
</organism>
<protein>
    <recommendedName>
        <fullName evidence="3">DUF3570 domain-containing protein</fullName>
    </recommendedName>
</protein>
<sequence>MLRMPSEREKLMKKVKPAITIFFLFVGSLLSAQDGVVTGQVSFVTSNNIYVRFENTASIKVGDSLRLDGKTGSPCLLVSSMSSTSCVCVPLFDCGAEKGAKVTFIPPTGQRKVVAEEKIVPSSLRDTVELAEEDPVYLQEIRARISASTYSLVSNDRADRHRLMSRLSIDADHINDSKVSADVYLNFRQIFDEPTSNLQNTSLLRVYNFSVGYDASPTLNLLLGRNINPKISSLGAIDGLQAEKQFGNSYVGLLVGSRPDIFNFGYNPDLLEYGAYYGFNTNSKNINAQTTLGLIEQRGNGDIDRRYAYVQHTSTLSKNLNFFTSAELDLYSKVDYTTKNELRLTSLYSSLRYRFSKAVNLMVSYDTRKRIIYYETYRTDLDQLLDDDLARQGIRGRMNFRPFKNILTGFSYSKRFQSDQQNKSDNIYGYLTLSHTPFMDGRTSFSYNRNESNYLLSNIASVRHSRSFFYDRLYTDLYYRLVQYNYSNITDNLLQHYMGADVSYNINRTLLFSITGEFSMYNDSKNYRVYTRLVQRFHSKHKR</sequence>
<gene>
    <name evidence="1" type="ORF">FQ019_08310</name>
</gene>
<reference evidence="1 2" key="1">
    <citation type="submission" date="2019-07" db="EMBL/GenBank/DDBJ databases">
        <title>Draft genome of two Muricauda strains isolated from deep sea.</title>
        <authorList>
            <person name="Sun C."/>
        </authorList>
    </citation>
    <scope>NUCLEOTIDE SEQUENCE [LARGE SCALE GENOMIC DNA]</scope>
    <source>
        <strain evidence="1 2">NH166</strain>
    </source>
</reference>
<dbReference type="Proteomes" id="UP000321528">
    <property type="component" value="Unassembled WGS sequence"/>
</dbReference>
<name>A0ABY3KTX7_9FLAO</name>
<proteinExistence type="predicted"/>
<dbReference type="EMBL" id="VNWL01000018">
    <property type="protein sequence ID" value="TXK02510.1"/>
    <property type="molecule type" value="Genomic_DNA"/>
</dbReference>
<evidence type="ECO:0000313" key="2">
    <source>
        <dbReference type="Proteomes" id="UP000321528"/>
    </source>
</evidence>
<evidence type="ECO:0008006" key="3">
    <source>
        <dbReference type="Google" id="ProtNLM"/>
    </source>
</evidence>
<comment type="caution">
    <text evidence="1">The sequence shown here is derived from an EMBL/GenBank/DDBJ whole genome shotgun (WGS) entry which is preliminary data.</text>
</comment>